<dbReference type="Gene3D" id="2.30.30.1190">
    <property type="match status" value="1"/>
</dbReference>
<evidence type="ECO:0000256" key="5">
    <source>
        <dbReference type="PROSITE-ProRule" id="PRU00723"/>
    </source>
</evidence>
<dbReference type="InterPro" id="IPR045877">
    <property type="entry name" value="ZFP36-like"/>
</dbReference>
<keyword evidence="3 5" id="KW-0863">Zinc-finger</keyword>
<comment type="caution">
    <text evidence="8">The sequence shown here is derived from an EMBL/GenBank/DDBJ whole genome shotgun (WGS) entry which is preliminary data.</text>
</comment>
<feature type="compositionally biased region" description="Polar residues" evidence="6">
    <location>
        <begin position="16"/>
        <end position="25"/>
    </location>
</feature>
<evidence type="ECO:0000256" key="1">
    <source>
        <dbReference type="ARBA" id="ARBA00022723"/>
    </source>
</evidence>
<proteinExistence type="predicted"/>
<dbReference type="Proteomes" id="UP000825935">
    <property type="component" value="Chromosome 31"/>
</dbReference>
<feature type="domain" description="C3H1-type" evidence="7">
    <location>
        <begin position="186"/>
        <end position="213"/>
    </location>
</feature>
<keyword evidence="1 5" id="KW-0479">Metal-binding</keyword>
<dbReference type="GO" id="GO:0003729">
    <property type="term" value="F:mRNA binding"/>
    <property type="evidence" value="ECO:0007669"/>
    <property type="project" value="InterPro"/>
</dbReference>
<keyword evidence="4 5" id="KW-0862">Zinc</keyword>
<feature type="compositionally biased region" description="Polar residues" evidence="6">
    <location>
        <begin position="72"/>
        <end position="102"/>
    </location>
</feature>
<dbReference type="SUPFAM" id="SSF90229">
    <property type="entry name" value="CCCH zinc finger"/>
    <property type="match status" value="3"/>
</dbReference>
<feature type="zinc finger region" description="C3H1-type" evidence="5">
    <location>
        <begin position="186"/>
        <end position="213"/>
    </location>
</feature>
<protein>
    <recommendedName>
        <fullName evidence="7">C3H1-type domain-containing protein</fullName>
    </recommendedName>
</protein>
<keyword evidence="9" id="KW-1185">Reference proteome</keyword>
<reference evidence="8" key="1">
    <citation type="submission" date="2021-08" db="EMBL/GenBank/DDBJ databases">
        <title>WGS assembly of Ceratopteris richardii.</title>
        <authorList>
            <person name="Marchant D.B."/>
            <person name="Chen G."/>
            <person name="Jenkins J."/>
            <person name="Shu S."/>
            <person name="Leebens-Mack J."/>
            <person name="Grimwood J."/>
            <person name="Schmutz J."/>
            <person name="Soltis P."/>
            <person name="Soltis D."/>
            <person name="Chen Z.-H."/>
        </authorList>
    </citation>
    <scope>NUCLEOTIDE SEQUENCE</scope>
    <source>
        <strain evidence="8">Whitten #5841</strain>
        <tissue evidence="8">Leaf</tissue>
    </source>
</reference>
<feature type="domain" description="C3H1-type" evidence="7">
    <location>
        <begin position="236"/>
        <end position="264"/>
    </location>
</feature>
<evidence type="ECO:0000313" key="9">
    <source>
        <dbReference type="Proteomes" id="UP000825935"/>
    </source>
</evidence>
<dbReference type="OMA" id="CARWENG"/>
<feature type="zinc finger region" description="C3H1-type" evidence="5">
    <location>
        <begin position="132"/>
        <end position="159"/>
    </location>
</feature>
<evidence type="ECO:0000256" key="6">
    <source>
        <dbReference type="SAM" id="MobiDB-lite"/>
    </source>
</evidence>
<evidence type="ECO:0000256" key="2">
    <source>
        <dbReference type="ARBA" id="ARBA00022737"/>
    </source>
</evidence>
<dbReference type="Pfam" id="PF00642">
    <property type="entry name" value="zf-CCCH"/>
    <property type="match status" value="2"/>
</dbReference>
<dbReference type="InterPro" id="IPR041367">
    <property type="entry name" value="Znf-CCCH_4"/>
</dbReference>
<dbReference type="EMBL" id="CM035436">
    <property type="protein sequence ID" value="KAH7288102.1"/>
    <property type="molecule type" value="Genomic_DNA"/>
</dbReference>
<feature type="zinc finger region" description="C3H1-type" evidence="5">
    <location>
        <begin position="236"/>
        <end position="264"/>
    </location>
</feature>
<evidence type="ECO:0000259" key="7">
    <source>
        <dbReference type="PROSITE" id="PS50103"/>
    </source>
</evidence>
<sequence>MEAPASSRASRWSDGPPTQSSNASALQEVENSEKRPAATVPEPPLKKSKLDSFASQAGNISAGYGGDMPSGPSGNYSEVPSGVNTRSSTSNHGQSSSFANQGFSAAPAYTGERAHVSFPPGSARGPGTAAIFFKTKLCSKFKQGACTFNERCHFAHGMEELRKPPSGWEDMVKQGGPGSRSLEPPRRSNKPCRFYLEGNCPYGEKCTFSHGNDDFQGDTVSSMDRSSGPNAAGRSNYKTRLCSRWEKEESCVYGERCHFAHGQAELRAYSGGTAYSNMGPTGPNMYADATMMNPPSLPAPYGPSPSYGNTGFPSPAVNYGSAAIPPASNYGNVGVPPPATSAHVSTYPMPGGVVNPYGSQQDTTNGYQVNYPYWNQENKWDMSNPSALAPPPAPAPVSAPIPAPVPAPIPAPASMSTPAGGPATVAPQMYGQINQQPSWAPNYPADGGFPKSASNLAPYYNPDFTQPQQQQQQQSFPYYGPASTYQEPNPGVNPPVIPDATHTTDGNAYYTVNPGNQQQGYTGTYNTV</sequence>
<dbReference type="InterPro" id="IPR000571">
    <property type="entry name" value="Znf_CCCH"/>
</dbReference>
<feature type="region of interest" description="Disordered" evidence="6">
    <location>
        <begin position="436"/>
        <end position="503"/>
    </location>
</feature>
<accession>A0A8T2QXP5</accession>
<dbReference type="EMBL" id="CM035436">
    <property type="protein sequence ID" value="KAH7288103.1"/>
    <property type="molecule type" value="Genomic_DNA"/>
</dbReference>
<dbReference type="InterPro" id="IPR036855">
    <property type="entry name" value="Znf_CCCH_sf"/>
</dbReference>
<dbReference type="OrthoDB" id="410307at2759"/>
<evidence type="ECO:0000313" key="8">
    <source>
        <dbReference type="EMBL" id="KAH7288103.1"/>
    </source>
</evidence>
<feature type="domain" description="C3H1-type" evidence="7">
    <location>
        <begin position="132"/>
        <end position="159"/>
    </location>
</feature>
<dbReference type="GO" id="GO:0051252">
    <property type="term" value="P:regulation of RNA metabolic process"/>
    <property type="evidence" value="ECO:0007669"/>
    <property type="project" value="UniProtKB-ARBA"/>
</dbReference>
<feature type="region of interest" description="Disordered" evidence="6">
    <location>
        <begin position="1"/>
        <end position="102"/>
    </location>
</feature>
<evidence type="ECO:0000256" key="4">
    <source>
        <dbReference type="ARBA" id="ARBA00022833"/>
    </source>
</evidence>
<dbReference type="FunFam" id="4.10.1000.10:FF:000003">
    <property type="entry name" value="Zinc finger CCCH domain-containing protein"/>
    <property type="match status" value="2"/>
</dbReference>
<keyword evidence="2" id="KW-0677">Repeat</keyword>
<name>A0A8T2QXP5_CERRI</name>
<dbReference type="AlphaFoldDB" id="A0A8T2QXP5"/>
<dbReference type="PANTHER" id="PTHR12547:SF156">
    <property type="entry name" value="ZINC FINGER CCCH DOMAIN-CONTAINING PROTEIN 12"/>
    <property type="match status" value="1"/>
</dbReference>
<dbReference type="GO" id="GO:0008270">
    <property type="term" value="F:zinc ion binding"/>
    <property type="evidence" value="ECO:0007669"/>
    <property type="project" value="UniProtKB-KW"/>
</dbReference>
<dbReference type="EMBL" id="CM035436">
    <property type="protein sequence ID" value="KAH7288101.1"/>
    <property type="molecule type" value="Genomic_DNA"/>
</dbReference>
<dbReference type="GO" id="GO:0010468">
    <property type="term" value="P:regulation of gene expression"/>
    <property type="evidence" value="ECO:0007669"/>
    <property type="project" value="UniProtKB-ARBA"/>
</dbReference>
<organism evidence="8 9">
    <name type="scientific">Ceratopteris richardii</name>
    <name type="common">Triangle waterfern</name>
    <dbReference type="NCBI Taxonomy" id="49495"/>
    <lineage>
        <taxon>Eukaryota</taxon>
        <taxon>Viridiplantae</taxon>
        <taxon>Streptophyta</taxon>
        <taxon>Embryophyta</taxon>
        <taxon>Tracheophyta</taxon>
        <taxon>Polypodiopsida</taxon>
        <taxon>Polypodiidae</taxon>
        <taxon>Polypodiales</taxon>
        <taxon>Pteridineae</taxon>
        <taxon>Pteridaceae</taxon>
        <taxon>Parkerioideae</taxon>
        <taxon>Ceratopteris</taxon>
    </lineage>
</organism>
<dbReference type="PANTHER" id="PTHR12547">
    <property type="entry name" value="CCCH ZINC FINGER/TIS11-RELATED"/>
    <property type="match status" value="1"/>
</dbReference>
<evidence type="ECO:0000256" key="3">
    <source>
        <dbReference type="ARBA" id="ARBA00022771"/>
    </source>
</evidence>
<dbReference type="PROSITE" id="PS50103">
    <property type="entry name" value="ZF_C3H1"/>
    <property type="match status" value="3"/>
</dbReference>
<dbReference type="SMART" id="SM00356">
    <property type="entry name" value="ZnF_C3H1"/>
    <property type="match status" value="3"/>
</dbReference>
<dbReference type="Pfam" id="PF18044">
    <property type="entry name" value="zf-CCCH_4"/>
    <property type="match status" value="1"/>
</dbReference>
<dbReference type="Gene3D" id="4.10.1000.10">
    <property type="entry name" value="Zinc finger, CCCH-type"/>
    <property type="match status" value="2"/>
</dbReference>
<gene>
    <name evidence="8" type="ORF">KP509_31G012100</name>
</gene>